<comment type="caution">
    <text evidence="2">The sequence shown here is derived from an EMBL/GenBank/DDBJ whole genome shotgun (WGS) entry which is preliminary data.</text>
</comment>
<proteinExistence type="predicted"/>
<dbReference type="EMBL" id="WTMY01000027">
    <property type="protein sequence ID" value="MWL44935.1"/>
    <property type="molecule type" value="Genomic_DNA"/>
</dbReference>
<evidence type="ECO:0000313" key="2">
    <source>
        <dbReference type="EMBL" id="MWL44935.1"/>
    </source>
</evidence>
<dbReference type="AlphaFoldDB" id="A0A1X0YH03"/>
<sequence>MLSFDATCQGLRPVRKGEAGTWTDYALPLTLLWAYLVVVLDLFARKTGGVGNEIQFSPDNKLTIRALEMVWERQGSTTGKK</sequence>
<organism evidence="2 3">
    <name type="scientific">Escherichia coli</name>
    <dbReference type="NCBI Taxonomy" id="562"/>
    <lineage>
        <taxon>Bacteria</taxon>
        <taxon>Pseudomonadati</taxon>
        <taxon>Pseudomonadota</taxon>
        <taxon>Gammaproteobacteria</taxon>
        <taxon>Enterobacterales</taxon>
        <taxon>Enterobacteriaceae</taxon>
        <taxon>Escherichia</taxon>
    </lineage>
</organism>
<protein>
    <submittedName>
        <fullName evidence="2">Uncharacterized protein</fullName>
    </submittedName>
</protein>
<keyword evidence="1" id="KW-1133">Transmembrane helix</keyword>
<feature type="transmembrane region" description="Helical" evidence="1">
    <location>
        <begin position="25"/>
        <end position="44"/>
    </location>
</feature>
<reference evidence="2 3" key="1">
    <citation type="submission" date="2019-12" db="EMBL/GenBank/DDBJ databases">
        <title>Enteriobacteria Tanzani isolates_10432.</title>
        <authorList>
            <person name="Subbiah M."/>
            <person name="Call D."/>
        </authorList>
    </citation>
    <scope>NUCLEOTIDE SEQUENCE [LARGE SCALE GENOMIC DNA]</scope>
    <source>
        <strain evidence="2 3">10432wF6</strain>
    </source>
</reference>
<evidence type="ECO:0000313" key="3">
    <source>
        <dbReference type="Proteomes" id="UP000487258"/>
    </source>
</evidence>
<gene>
    <name evidence="2" type="ORF">GQM04_05145</name>
</gene>
<evidence type="ECO:0000256" key="1">
    <source>
        <dbReference type="SAM" id="Phobius"/>
    </source>
</evidence>
<accession>A0A1X0YH03</accession>
<dbReference type="Proteomes" id="UP000487258">
    <property type="component" value="Unassembled WGS sequence"/>
</dbReference>
<keyword evidence="1" id="KW-0812">Transmembrane</keyword>
<name>A0A1X0YH03_ECOLX</name>
<keyword evidence="1" id="KW-0472">Membrane</keyword>